<proteinExistence type="predicted"/>
<accession>A0ACC1YRV1</accession>
<comment type="caution">
    <text evidence="1">The sequence shown here is derived from an EMBL/GenBank/DDBJ whole genome shotgun (WGS) entry which is preliminary data.</text>
</comment>
<dbReference type="EMBL" id="CM051395">
    <property type="protein sequence ID" value="KAJ4726069.1"/>
    <property type="molecule type" value="Genomic_DNA"/>
</dbReference>
<sequence>MANDTRSSRKIKDDENSISKGRHTSGKGVTSSSTESPDTSGLRRSSRGTSSLKKKLTPEATSSLKKNLTPEATSSLKKNMTSETALSKKNMAPSLSSIRKSERLEKRTSATPPVQKKSERVEKQTTLTPLRRSERSKKPSSPSSSGSKKSDKSLGSSEMKRKREQKQKSVKQLTMETKEIGDRSEKRDSESFRVGKRRMDARAYRALFKRPKKVKATDHNKELKRIDKSSQGNSSNCEDDSSKEVDCVVQGNERSQGDLRKKYVASSCETLEGSNTEINESAKGTYEAGDMEVSKSDAMASEIRSDAEEAQVDSFVEESLQSPELLDYAVQEGKLEADIGLERGENVASLKRKRNEVDMVSDASAVVASKDTCVSHVDVVTSSPTGRAEICGTCFKRQRVDSDLTEQKLCSCLPKSKENLDKGLCDASIAKDRGELQANITPELAANCMNHMQQNGFYEEDLSSCDDQNTCVICKLGGKLLCCDGTGCKRSYHLSCLDPPLEDVPLGAWHCVMCVKKKIESGVHSLSEGVESIWDVREVEISNDDEVRRQKQYFVKYKGLAHVHNCWVPESELLSEGPLLVAEFNRKNEVIRWKQEWTLPHRLVHRRSLISPKNNEYFGKQAGKDSDCHCEWLVKWRGLGYEHCTWELENASFINSPEGQSLIRDYENRRKRAKQASLSSIEKAQKQKKTFLVKLSEISAGCSSEFDNSLDFVNKVRECWHKGQNAIVYDDQERIAKVILFILSLLPDVGQPFLIISTSNTLHLWEDYFSRIAPSADVVVYNGNNETRKHIRTLEFYEEGGCIMLQVLITSPEVVIEDLNVFERIDWEAMIIDECQCSKITSYFEQLKILSTDMRLLLVSGQLKDSTTEYWNMLSLLESCDGLHRSESLLLDTNENIGILREKLSKYVAYGGKLDSSRFMEYWVPVHISNVQLEQYCATLLSKCLLLCSPLKNDPVGALRDILISTRKCCDHPYLVDQSLQSLLIKDLNETEFLDVGIKASGKLQLLDTMLSAMKNQGFRVLILFQSIGVGRDAISIGDILDDFVRQRFGPDSYERVDGNVVPSKKQAALNNFNKEIGRFVFLLETRACLSSIKLSSVDTVIIFHSDWNPVNDLRALQKITLDSKFEQIKVFRLYSSCTVEEKVLILAKQDKVPDVGYMQTMRPGTSHSLLMWGASYLFNRLDEFHGGNILVSRSSNLFEQSLLKDVAQEFLTILTQTGEDNYTIKCNIILKVKQNQGTYSTTSPLFGESKIERMEQGPAHVFWTKLLEGKHPCWKYSSGSSQRIRKRVQYFGGLRNKPEAENDIVKKHKKVANSKVNPSSAKPGLEEGKIVSKEKEGTSAHSDTVYLKCASASPSVNNISESSKELSYSQKSLHLLLKPEIAKLCEVLQFREDVKDVAEKFLEYVMINHHVDREPEPILQAFEISLCWTAASLLKQKIDHKESLALAKQHLGFDCKKEQADYVYSMLQCLKRVFLYKMEKLKVTYCPEASELCTKDVSKDQLNARLSESETSNMAKVKIEVEDWSTGQECNDKLNLLKVAQKDISKSIRGIKKKCHKQMAKLLQKQQEEKEDINRRLKILDNDYAKQLEELKHERDTQLENLEAQHVAAMNKVREREDRWVKGVKTWLEVELSNNPLSNEVGHGVQCLQTVEQENARENQENIIHVSSQISEGQNPNKLVNITLVGVVETSGVHEIMPDDAVAHSFPLKTAALQLRPYTEGDELYTIASEETSIARLTEHREAGNSNDNQENVVSLNPCSSEQILDGATTSMPDGEVSSRVPEAASSSNGTEIMDIPPPEEHIATVGILPVPDGEVNLRVPQHVRSHDGAENATPLDPSSREHILDGAGSCIPGAEVLSRVSESSPSEIVDGGNIDRENDDACAMTTDNATGVQQQDSVGYNVNIDLCLDEQSPVNPHSMQTQTTEAHDSPVPSNQALRDMCSEPTTCTGVQDGDAAASGIQIASQVEPTVSHSVDAVASNASDHEALATEPVVTVENHVELPNQSPSLPVTSSSMNGLGAYALDTRIAEITSGYSNRTVQNAAPVASRLPLRVLQDPLQNELQRLRKSIDEAIKIHEESKNQLKSECDREVEEVVTQIRRKYEIRLKEMEAEFLVKKKELDANENKVLMNKILAEAFRSKCMDIKASTAGMQQEVSSSSIHQLSQHTAPRPSVFTGPPSGPPSAVLQSTATPATSLQNTFPTASSHAAVPPSQAVHYSSAHFSSIPLRPPHISSIASPPGNHQIGSGIRAPAPHLQPFRPSMSLSSTSLPSSVALPSQQIPNNPCPSSVSIPHLPHLPPLPTYNSGTYNRAYRPEATGAVPSVPNASLSAALDLLKDLENRCGINLILPGSLPSSSNFGSNIGSLVQTESTQQSSMRTSLAQMSEAADIVCLSDDD</sequence>
<evidence type="ECO:0000313" key="1">
    <source>
        <dbReference type="EMBL" id="KAJ4726069.1"/>
    </source>
</evidence>
<evidence type="ECO:0000313" key="2">
    <source>
        <dbReference type="Proteomes" id="UP001164539"/>
    </source>
</evidence>
<reference evidence="1 2" key="1">
    <citation type="journal article" date="2023" name="Science">
        <title>Complex scaffold remodeling in plant triterpene biosynthesis.</title>
        <authorList>
            <person name="De La Pena R."/>
            <person name="Hodgson H."/>
            <person name="Liu J.C."/>
            <person name="Stephenson M.J."/>
            <person name="Martin A.C."/>
            <person name="Owen C."/>
            <person name="Harkess A."/>
            <person name="Leebens-Mack J."/>
            <person name="Jimenez L.E."/>
            <person name="Osbourn A."/>
            <person name="Sattely E.S."/>
        </authorList>
    </citation>
    <scope>NUCLEOTIDE SEQUENCE [LARGE SCALE GENOMIC DNA]</scope>
    <source>
        <strain evidence="2">cv. JPN11</strain>
        <tissue evidence="1">Leaf</tissue>
    </source>
</reference>
<gene>
    <name evidence="1" type="ORF">OWV82_004836</name>
</gene>
<name>A0ACC1YRV1_MELAZ</name>
<dbReference type="Proteomes" id="UP001164539">
    <property type="component" value="Chromosome 2"/>
</dbReference>
<keyword evidence="2" id="KW-1185">Reference proteome</keyword>
<protein>
    <submittedName>
        <fullName evidence="1">Helicase protein MOM1-like isoform X1</fullName>
    </submittedName>
</protein>
<organism evidence="1 2">
    <name type="scientific">Melia azedarach</name>
    <name type="common">Chinaberry tree</name>
    <dbReference type="NCBI Taxonomy" id="155640"/>
    <lineage>
        <taxon>Eukaryota</taxon>
        <taxon>Viridiplantae</taxon>
        <taxon>Streptophyta</taxon>
        <taxon>Embryophyta</taxon>
        <taxon>Tracheophyta</taxon>
        <taxon>Spermatophyta</taxon>
        <taxon>Magnoliopsida</taxon>
        <taxon>eudicotyledons</taxon>
        <taxon>Gunneridae</taxon>
        <taxon>Pentapetalae</taxon>
        <taxon>rosids</taxon>
        <taxon>malvids</taxon>
        <taxon>Sapindales</taxon>
        <taxon>Meliaceae</taxon>
        <taxon>Melia</taxon>
    </lineage>
</organism>